<sequence length="121" mass="14092">MTGWVLYKLEWDLMRHPPHSLDMEPSDYYLSSHMRLHLDGIIFHSNDEVTSEVNRSLDSRTPLFFAEGIEKLPKRWKTIVDLNGITIFVSFAGFGYIYQFTNLFFFVNVNFLLNVILGGQA</sequence>
<evidence type="ECO:0000256" key="1">
    <source>
        <dbReference type="SAM" id="Phobius"/>
    </source>
</evidence>
<comment type="caution">
    <text evidence="2">The sequence shown here is derived from an EMBL/GenBank/DDBJ whole genome shotgun (WGS) entry which is preliminary data.</text>
</comment>
<accession>A0A8X6VCM0</accession>
<organism evidence="2 3">
    <name type="scientific">Trichonephila clavipes</name>
    <name type="common">Golden silk orbweaver</name>
    <name type="synonym">Nephila clavipes</name>
    <dbReference type="NCBI Taxonomy" id="2585209"/>
    <lineage>
        <taxon>Eukaryota</taxon>
        <taxon>Metazoa</taxon>
        <taxon>Ecdysozoa</taxon>
        <taxon>Arthropoda</taxon>
        <taxon>Chelicerata</taxon>
        <taxon>Arachnida</taxon>
        <taxon>Araneae</taxon>
        <taxon>Araneomorphae</taxon>
        <taxon>Entelegynae</taxon>
        <taxon>Araneoidea</taxon>
        <taxon>Nephilidae</taxon>
        <taxon>Trichonephila</taxon>
    </lineage>
</organism>
<dbReference type="EMBL" id="BMAU01021233">
    <property type="protein sequence ID" value="GFY02559.1"/>
    <property type="molecule type" value="Genomic_DNA"/>
</dbReference>
<keyword evidence="1" id="KW-0812">Transmembrane</keyword>
<feature type="transmembrane region" description="Helical" evidence="1">
    <location>
        <begin position="79"/>
        <end position="97"/>
    </location>
</feature>
<dbReference type="InterPro" id="IPR036397">
    <property type="entry name" value="RNaseH_sf"/>
</dbReference>
<reference evidence="2" key="1">
    <citation type="submission" date="2020-08" db="EMBL/GenBank/DDBJ databases">
        <title>Multicomponent nature underlies the extraordinary mechanical properties of spider dragline silk.</title>
        <authorList>
            <person name="Kono N."/>
            <person name="Nakamura H."/>
            <person name="Mori M."/>
            <person name="Yoshida Y."/>
            <person name="Ohtoshi R."/>
            <person name="Malay A.D."/>
            <person name="Moran D.A.P."/>
            <person name="Tomita M."/>
            <person name="Numata K."/>
            <person name="Arakawa K."/>
        </authorList>
    </citation>
    <scope>NUCLEOTIDE SEQUENCE</scope>
</reference>
<proteinExistence type="predicted"/>
<dbReference type="Gene3D" id="3.30.420.10">
    <property type="entry name" value="Ribonuclease H-like superfamily/Ribonuclease H"/>
    <property type="match status" value="1"/>
</dbReference>
<gene>
    <name evidence="2" type="primary">SETMAR_97</name>
    <name evidence="2" type="ORF">TNCV_3504391</name>
</gene>
<dbReference type="PANTHER" id="PTHR46060">
    <property type="entry name" value="MARINER MOS1 TRANSPOSASE-LIKE PROTEIN"/>
    <property type="match status" value="1"/>
</dbReference>
<evidence type="ECO:0000313" key="2">
    <source>
        <dbReference type="EMBL" id="GFY02559.1"/>
    </source>
</evidence>
<dbReference type="PANTHER" id="PTHR46060:SF3">
    <property type="entry name" value="PROTEIN GVQW3"/>
    <property type="match status" value="1"/>
</dbReference>
<keyword evidence="1" id="KW-1133">Transmembrane helix</keyword>
<evidence type="ECO:0000313" key="3">
    <source>
        <dbReference type="Proteomes" id="UP000887159"/>
    </source>
</evidence>
<dbReference type="Proteomes" id="UP000887159">
    <property type="component" value="Unassembled WGS sequence"/>
</dbReference>
<name>A0A8X6VCM0_TRICX</name>
<protein>
    <submittedName>
        <fullName evidence="2">Histone-lysine N-methyltransferase SETMAR</fullName>
    </submittedName>
</protein>
<keyword evidence="3" id="KW-1185">Reference proteome</keyword>
<keyword evidence="1" id="KW-0472">Membrane</keyword>
<dbReference type="InterPro" id="IPR052709">
    <property type="entry name" value="Transposase-MT_Hybrid"/>
</dbReference>
<dbReference type="GO" id="GO:0003676">
    <property type="term" value="F:nucleic acid binding"/>
    <property type="evidence" value="ECO:0007669"/>
    <property type="project" value="InterPro"/>
</dbReference>
<dbReference type="AlphaFoldDB" id="A0A8X6VCM0"/>